<dbReference type="InterPro" id="IPR019616">
    <property type="entry name" value="Ycf54"/>
</dbReference>
<accession>A0ABV0JVM7</accession>
<sequence>MQTYYYVLGSQRFLLEEEPFDEVLKERIRNYNEQEKEIDFWLVKQPAFLEAPEMATIKAKCPQPAAAVISTNSQFITWLKLRLEFVITGEFQAPNESIPDPLASLSPVS</sequence>
<dbReference type="PANTHER" id="PTHR35319:SF2">
    <property type="entry name" value="YCF54"/>
    <property type="match status" value="1"/>
</dbReference>
<dbReference type="PANTHER" id="PTHR35319">
    <property type="match status" value="1"/>
</dbReference>
<dbReference type="Gene3D" id="3.30.70.1860">
    <property type="entry name" value="Uncharacterised protein family Ycf54"/>
    <property type="match status" value="1"/>
</dbReference>
<gene>
    <name evidence="2" type="ORF">NDI37_23660</name>
</gene>
<comment type="similarity">
    <text evidence="1">Belongs to the ycf54 family.</text>
</comment>
<proteinExistence type="inferred from homology"/>
<evidence type="ECO:0000313" key="2">
    <source>
        <dbReference type="EMBL" id="MEP0867451.1"/>
    </source>
</evidence>
<protein>
    <submittedName>
        <fullName evidence="2">DUF2488 family protein</fullName>
    </submittedName>
</protein>
<dbReference type="RefSeq" id="WP_190417290.1">
    <property type="nucleotide sequence ID" value="NZ_JAMPKK010000071.1"/>
</dbReference>
<dbReference type="Pfam" id="PF10674">
    <property type="entry name" value="Ycf54"/>
    <property type="match status" value="1"/>
</dbReference>
<organism evidence="2 3">
    <name type="scientific">Funiculus sociatus GB2-A5</name>
    <dbReference type="NCBI Taxonomy" id="2933946"/>
    <lineage>
        <taxon>Bacteria</taxon>
        <taxon>Bacillati</taxon>
        <taxon>Cyanobacteriota</taxon>
        <taxon>Cyanophyceae</taxon>
        <taxon>Coleofasciculales</taxon>
        <taxon>Coleofasciculaceae</taxon>
        <taxon>Funiculus</taxon>
    </lineage>
</organism>
<name>A0ABV0JVM7_9CYAN</name>
<comment type="caution">
    <text evidence="2">The sequence shown here is derived from an EMBL/GenBank/DDBJ whole genome shotgun (WGS) entry which is preliminary data.</text>
</comment>
<evidence type="ECO:0000313" key="3">
    <source>
        <dbReference type="Proteomes" id="UP001442494"/>
    </source>
</evidence>
<dbReference type="Proteomes" id="UP001442494">
    <property type="component" value="Unassembled WGS sequence"/>
</dbReference>
<keyword evidence="3" id="KW-1185">Reference proteome</keyword>
<dbReference type="InterPro" id="IPR038409">
    <property type="entry name" value="Ycf54-like_sf"/>
</dbReference>
<reference evidence="2 3" key="1">
    <citation type="submission" date="2022-04" db="EMBL/GenBank/DDBJ databases">
        <title>Positive selection, recombination, and allopatry shape intraspecific diversity of widespread and dominant cyanobacteria.</title>
        <authorList>
            <person name="Wei J."/>
            <person name="Shu W."/>
            <person name="Hu C."/>
        </authorList>
    </citation>
    <scope>NUCLEOTIDE SEQUENCE [LARGE SCALE GENOMIC DNA]</scope>
    <source>
        <strain evidence="2 3">GB2-A5</strain>
    </source>
</reference>
<dbReference type="EMBL" id="JAMPKK010000071">
    <property type="protein sequence ID" value="MEP0867451.1"/>
    <property type="molecule type" value="Genomic_DNA"/>
</dbReference>
<evidence type="ECO:0000256" key="1">
    <source>
        <dbReference type="ARBA" id="ARBA00043978"/>
    </source>
</evidence>